<organism evidence="8 9">
    <name type="scientific">Streptococcus cristatus</name>
    <dbReference type="NCBI Taxonomy" id="45634"/>
    <lineage>
        <taxon>Bacteria</taxon>
        <taxon>Bacillati</taxon>
        <taxon>Bacillota</taxon>
        <taxon>Bacilli</taxon>
        <taxon>Lactobacillales</taxon>
        <taxon>Streptococcaceae</taxon>
        <taxon>Streptococcus</taxon>
    </lineage>
</organism>
<dbReference type="Pfam" id="PF18483">
    <property type="entry name" value="Lectin_L-type_dom"/>
    <property type="match status" value="1"/>
</dbReference>
<evidence type="ECO:0000259" key="7">
    <source>
        <dbReference type="Pfam" id="PF17966"/>
    </source>
</evidence>
<feature type="domain" description="Mub B2-like" evidence="7">
    <location>
        <begin position="574"/>
        <end position="668"/>
    </location>
</feature>
<dbReference type="InterPro" id="IPR041558">
    <property type="entry name" value="MucBP_2"/>
</dbReference>
<feature type="domain" description="Mucin binding" evidence="6">
    <location>
        <begin position="1068"/>
        <end position="1139"/>
    </location>
</feature>
<gene>
    <name evidence="8" type="ORF">MK546_00090</name>
</gene>
<keyword evidence="1" id="KW-0732">Signal</keyword>
<protein>
    <submittedName>
        <fullName evidence="8">YSIRK-type signal peptide-containing protein</fullName>
    </submittedName>
</protein>
<evidence type="ECO:0000259" key="5">
    <source>
        <dbReference type="Pfam" id="PF06458"/>
    </source>
</evidence>
<dbReference type="Gene3D" id="3.10.20.470">
    <property type="match status" value="4"/>
</dbReference>
<feature type="domain" description="Mub B2-like" evidence="7">
    <location>
        <begin position="1334"/>
        <end position="1435"/>
    </location>
</feature>
<keyword evidence="2" id="KW-0677">Repeat</keyword>
<feature type="domain" description="Mucin binding" evidence="6">
    <location>
        <begin position="895"/>
        <end position="955"/>
    </location>
</feature>
<evidence type="ECO:0000256" key="2">
    <source>
        <dbReference type="ARBA" id="ARBA00022737"/>
    </source>
</evidence>
<feature type="domain" description="Mub B2-like" evidence="7">
    <location>
        <begin position="777"/>
        <end position="875"/>
    </location>
</feature>
<dbReference type="Gene3D" id="2.60.40.4300">
    <property type="match status" value="7"/>
</dbReference>
<dbReference type="InterPro" id="IPR056573">
    <property type="entry name" value="Lectin_L-type_dom"/>
</dbReference>
<dbReference type="Pfam" id="PF17966">
    <property type="entry name" value="Muc_B2"/>
    <property type="match status" value="7"/>
</dbReference>
<evidence type="ECO:0000256" key="3">
    <source>
        <dbReference type="SAM" id="MobiDB-lite"/>
    </source>
</evidence>
<feature type="region of interest" description="Disordered" evidence="3">
    <location>
        <begin position="1032"/>
        <end position="1055"/>
    </location>
</feature>
<feature type="region of interest" description="Disordered" evidence="3">
    <location>
        <begin position="50"/>
        <end position="89"/>
    </location>
</feature>
<evidence type="ECO:0000259" key="6">
    <source>
        <dbReference type="Pfam" id="PF17965"/>
    </source>
</evidence>
<feature type="domain" description="Mub B2-like" evidence="7">
    <location>
        <begin position="673"/>
        <end position="772"/>
    </location>
</feature>
<feature type="domain" description="Mub B2-like" evidence="7">
    <location>
        <begin position="1604"/>
        <end position="1704"/>
    </location>
</feature>
<evidence type="ECO:0000259" key="4">
    <source>
        <dbReference type="Pfam" id="PF04650"/>
    </source>
</evidence>
<feature type="region of interest" description="Disordered" evidence="3">
    <location>
        <begin position="128"/>
        <end position="180"/>
    </location>
</feature>
<dbReference type="Gene3D" id="3.10.20.320">
    <property type="entry name" value="Putative peptidoglycan bound protein (lpxtg motif)"/>
    <property type="match status" value="1"/>
</dbReference>
<feature type="domain" description="Mub B2-like" evidence="7">
    <location>
        <begin position="960"/>
        <end position="1061"/>
    </location>
</feature>
<dbReference type="Pfam" id="PF06458">
    <property type="entry name" value="MucBP"/>
    <property type="match status" value="1"/>
</dbReference>
<feature type="domain" description="Mucin binding" evidence="6">
    <location>
        <begin position="1251"/>
        <end position="1324"/>
    </location>
</feature>
<feature type="domain" description="YSIRK Gram-positive signal peptide" evidence="4">
    <location>
        <begin position="15"/>
        <end position="40"/>
    </location>
</feature>
<sequence>MDKNARRRLNRASAEKRLRYSVRKFNVGVASVAVAAFMFFGGNVVSADTLAKTDSSSTSTEKTTSVPDSGEDSGANDSDSESAIEKNSTVATVAESNAVSSAASTAYTASSTSAEDLLSKVEEKTVKSEVTSQVSKASVATSQSTAATQSEARVSPATSATAESTAVSSEAATESTAAVEPAKVSVEKAASQAASLATASQAANAVAKSEANSTLAAAQSEVNKGYADFRKSGESGFRSFDPQTGKTTVTKENFLDYFRLNGSATYNSYDGIVTLTPDETSKTGNFSLKSKINMNQSFKLTGGVNLGDKTQERYGADGIGFAFHTGNTTDLGADGGNLGIGGLRNANGFKLDTFWNVHTPPKGNRFDTSNTDSFQYGWAEDPRLGQFGAWVNTTHKKVRGGGIFTGGEYDRWWAETDAGSAQRLDSSDLDGRFHRFAIQYDGVTKELTVSYESNLGIKQWKKKVSTPEQLMSMVVTATTGNYKNLQQFQIKRFDFYQSASVDVRYEDEQGREIAEGSVTYPQGAFKAKPYTTEQKTIPGYGFIGMKRGSLPPSGTLADWGTNGTVTYVYRRGATDTKTEKKTVSRTIYYKYKPGVTGPTLPPAYTQTAEFTRTVTGGRPGPWTPSSKNFAPVDSLEVRGYTPDIATVPGVTVNPNSTPSDVTVYYDKNAPRVTTETKDVTRTIAYEYEDGVTSGRPALPREVQQNVRFTRQVSEDARTGKKTYGNWTPSTRTVDAVDTPAIKGFTPNKTRVNSATVSPTDPSWREIVSYRKNNPKVTTETKDVTRTIAYEYEDGVTRNRPPLPQPVEQTVQFTRQVSEDPVTGQKTYGNWTPSRQNVVAVDSPEVAGFTPNKPRVNSASVAPTDPSWREIVSYSAADQKGSIVYRTDGKNGVPAKTLHTDNVTGKSDTPVNYTTTAKINEFKQLGYDLVSDGFTKAGGQRFDSNNNVDQTWEVVLTPRIETKQETKDVTRNVRYQYKDGVTTGRPALPRPVTQTTTFTRPVSVNKVTGVETPGQWNKPSEELPKVDSPAVTGFTPDKPSVPAATVTPTSPNEDEVVSYSQDDQRGIIEYVTDGQNGVPAKTLYTDGVTGKSGEDVVYSTANRITQLQQAGYKLVSDGFTQPNGQKFDNDKTKDQVWKVVVTPVIETKQEKKDVTRTIQYQYGDGVTAGRPALPKTVTQTTSFTRPVSVNKVTGVETPGAWDKPNANLPEVNTPAITGYSPDKPKVPGVTVDPTTGDSVEVVNYNLDEQRGSIKYVTDGKNGVPVKTLYTDSVAGKSGEPVAYSTVNRLTQLQQAGYKLVSDGFTQPNGQKFDNDKTKDQTWTVVVTPRLDDNTNPADLNSKVTRTIKYEYADGQTAGRPALKAPVTQEAAFTRTGEINAVTGEKTFTAWTPATKELAQEATPVVTGFVADKANVAAKTVTPDDKDSEEIVQYSKLGSYVPNVPDGLPKVPNLPYPNDPTDPSKPGTDLPVIPHVPGTTPVGPDGTTPLTPKDPSDPSKGYNPPPIPSDPTKDTPINFVKDGQKAIITFVDQDDNNKEVGKVVESGKSGEPIGTTNYAARLKELTDKGYEVVNDEFAGPKTFDNDDKKDQQFVVTLRHGKEAIKDPAELNKKVTRTIKYQYADGQTAGRPALKAPVTQEAAFTRTGERDRVTDKKTYGAWTPATKELAQEATPVVTGFVADKANVAAKTVTPDDKDSEEVVQYKKL</sequence>
<feature type="non-terminal residue" evidence="8">
    <location>
        <position position="1705"/>
    </location>
</feature>
<dbReference type="RefSeq" id="WP_268730924.1">
    <property type="nucleotide sequence ID" value="NZ_JAKUYZ010000001.1"/>
</dbReference>
<feature type="compositionally biased region" description="Low complexity" evidence="3">
    <location>
        <begin position="1469"/>
        <end position="1489"/>
    </location>
</feature>
<evidence type="ECO:0000313" key="9">
    <source>
        <dbReference type="Proteomes" id="UP001208029"/>
    </source>
</evidence>
<reference evidence="8" key="1">
    <citation type="journal article" date="2022" name="Med Res Arch">
        <title>Genomic identification of streptococcal strains and relation to clinical characteristics. A substudy to The Partial Oral Treatment of Endocarditis (POET) Trial.</title>
        <authorList>
            <person name="Christensen J."/>
            <person name="Jensen C."/>
            <person name="Dargis R."/>
            <person name="Nielsen X."/>
            <person name="Pries- Heje M."/>
            <person name="Wiingaard C."/>
            <person name="Ihlemann N."/>
            <person name="Gill S."/>
            <person name="Bruun N."/>
            <person name="Elming H."/>
            <person name="Povlsen J."/>
            <person name="Madsen T."/>
            <person name="Jensen K."/>
            <person name="Fuursted K."/>
            <person name="Ostergaard L."/>
            <person name="Christiansen U."/>
            <person name="Rosenvinge F."/>
            <person name="Helweg-Larsen J."/>
            <person name="Fosbol E."/>
            <person name="Kober L."/>
            <person name="Torp-Pedersen C."/>
            <person name="Tonder N."/>
            <person name="Moser C."/>
            <person name="Iversen K."/>
            <person name="Bundgaard H."/>
        </authorList>
    </citation>
    <scope>NUCLEOTIDE SEQUENCE</scope>
    <source>
        <strain evidence="8">K13014465</strain>
    </source>
</reference>
<dbReference type="SUPFAM" id="SSF49899">
    <property type="entry name" value="Concanavalin A-like lectins/glucanases"/>
    <property type="match status" value="1"/>
</dbReference>
<name>A0AAW5WJX1_STRCR</name>
<evidence type="ECO:0000256" key="1">
    <source>
        <dbReference type="ARBA" id="ARBA00022729"/>
    </source>
</evidence>
<dbReference type="InterPro" id="IPR005877">
    <property type="entry name" value="YSIRK_signal_dom"/>
</dbReference>
<feature type="domain" description="MucBP" evidence="5">
    <location>
        <begin position="501"/>
        <end position="570"/>
    </location>
</feature>
<proteinExistence type="predicted"/>
<evidence type="ECO:0000313" key="8">
    <source>
        <dbReference type="EMBL" id="MCY7220494.1"/>
    </source>
</evidence>
<feature type="domain" description="Mub B2-like" evidence="7">
    <location>
        <begin position="1145"/>
        <end position="1244"/>
    </location>
</feature>
<dbReference type="Pfam" id="PF17965">
    <property type="entry name" value="MucBP_2"/>
    <property type="match status" value="4"/>
</dbReference>
<dbReference type="InterPro" id="IPR041495">
    <property type="entry name" value="Mub_B2"/>
</dbReference>
<dbReference type="Pfam" id="PF04650">
    <property type="entry name" value="YSIRK_signal"/>
    <property type="match status" value="1"/>
</dbReference>
<feature type="domain" description="Mucin binding" evidence="6">
    <location>
        <begin position="1522"/>
        <end position="1597"/>
    </location>
</feature>
<dbReference type="NCBIfam" id="TIGR01168">
    <property type="entry name" value="YSIRK_signal"/>
    <property type="match status" value="1"/>
</dbReference>
<dbReference type="EMBL" id="JAKUYZ010000001">
    <property type="protein sequence ID" value="MCY7220494.1"/>
    <property type="molecule type" value="Genomic_DNA"/>
</dbReference>
<feature type="compositionally biased region" description="Low complexity" evidence="3">
    <location>
        <begin position="53"/>
        <end position="65"/>
    </location>
</feature>
<accession>A0AAW5WJX1</accession>
<feature type="compositionally biased region" description="Low complexity" evidence="3">
    <location>
        <begin position="130"/>
        <end position="180"/>
    </location>
</feature>
<reference evidence="8" key="2">
    <citation type="submission" date="2022-02" db="EMBL/GenBank/DDBJ databases">
        <authorList>
            <person name="Christensen J.J.E."/>
            <person name="Jensen C.S."/>
            <person name="Nielsen X.C."/>
            <person name="Dargis R."/>
        </authorList>
    </citation>
    <scope>NUCLEOTIDE SEQUENCE</scope>
    <source>
        <strain evidence="8">K13014465</strain>
    </source>
</reference>
<feature type="region of interest" description="Disordered" evidence="3">
    <location>
        <begin position="1440"/>
        <end position="1516"/>
    </location>
</feature>
<dbReference type="Proteomes" id="UP001208029">
    <property type="component" value="Unassembled WGS sequence"/>
</dbReference>
<dbReference type="InterPro" id="IPR009459">
    <property type="entry name" value="MucBP_dom"/>
</dbReference>
<dbReference type="CDD" id="cd01951">
    <property type="entry name" value="lectin_L-type"/>
    <property type="match status" value="1"/>
</dbReference>
<comment type="caution">
    <text evidence="8">The sequence shown here is derived from an EMBL/GenBank/DDBJ whole genome shotgun (WGS) entry which is preliminary data.</text>
</comment>
<dbReference type="InterPro" id="IPR013320">
    <property type="entry name" value="ConA-like_dom_sf"/>
</dbReference>
<dbReference type="Gene3D" id="2.60.120.200">
    <property type="match status" value="1"/>
</dbReference>